<dbReference type="PRINTS" id="PR00320">
    <property type="entry name" value="GPROTEINBRPT"/>
</dbReference>
<dbReference type="FunFam" id="2.130.10.10:FF:000746">
    <property type="entry name" value="THO Complex (Transcription factor/nuclear export) subunit"/>
    <property type="match status" value="1"/>
</dbReference>
<evidence type="ECO:0000256" key="1">
    <source>
        <dbReference type="ARBA" id="ARBA00022574"/>
    </source>
</evidence>
<keyword evidence="6" id="KW-1185">Reference proteome</keyword>
<dbReference type="AlphaFoldDB" id="A0AAD5MAR8"/>
<evidence type="ECO:0008006" key="7">
    <source>
        <dbReference type="Google" id="ProtNLM"/>
    </source>
</evidence>
<feature type="repeat" description="WD" evidence="4">
    <location>
        <begin position="208"/>
        <end position="249"/>
    </location>
</feature>
<keyword evidence="2" id="KW-0677">Repeat</keyword>
<comment type="similarity">
    <text evidence="3">Belongs to the THOC3 family.</text>
</comment>
<dbReference type="GO" id="GO:0006406">
    <property type="term" value="P:mRNA export from nucleus"/>
    <property type="evidence" value="ECO:0007669"/>
    <property type="project" value="InterPro"/>
</dbReference>
<evidence type="ECO:0000256" key="2">
    <source>
        <dbReference type="ARBA" id="ARBA00022737"/>
    </source>
</evidence>
<dbReference type="PANTHER" id="PTHR22839">
    <property type="entry name" value="THO COMPLEX SUBUNIT 3 THO3"/>
    <property type="match status" value="1"/>
</dbReference>
<reference evidence="5" key="1">
    <citation type="submission" date="2021-12" db="EMBL/GenBank/DDBJ databases">
        <title>Prjna785345.</title>
        <authorList>
            <person name="Rujirawat T."/>
            <person name="Krajaejun T."/>
        </authorList>
    </citation>
    <scope>NUCLEOTIDE SEQUENCE</scope>
    <source>
        <strain evidence="5">Pi057C3</strain>
    </source>
</reference>
<dbReference type="PROSITE" id="PS00678">
    <property type="entry name" value="WD_REPEATS_1"/>
    <property type="match status" value="2"/>
</dbReference>
<sequence length="335" mass="36932">MDSSNSMAGVAATPASQVEFAQLPEVYGHSRKVYALEFNSTGSLLASGSNDKTIRIWPVSSFYEGQEKEQPSELRGHSDSIHSLAWDPTNPHRLASTGADKTVRVWDAKTGKIAHSISLQSEALNIVYSHDGRYIAVSNLDCVILIDARKHRVVRRVVNPYEVNEVQFSKSGFLFVAAGHPAGYGTFEIMKIVAEKKGNPNFENVHKVIAHAGSCFCLDFHPSGRYVALGGIDSLVSLWDLQELYCVRTFIVTTSSIRTVRFNHDGSLLAIGMEDTTLVVVHTATGETALTLQLQNVLQYLCWHPSKNVLAYVGDKPSNDKNANRDGVIKWIEIK</sequence>
<evidence type="ECO:0000313" key="6">
    <source>
        <dbReference type="Proteomes" id="UP001209570"/>
    </source>
</evidence>
<evidence type="ECO:0000256" key="3">
    <source>
        <dbReference type="ARBA" id="ARBA00046343"/>
    </source>
</evidence>
<comment type="caution">
    <text evidence="5">The sequence shown here is derived from an EMBL/GenBank/DDBJ whole genome shotgun (WGS) entry which is preliminary data.</text>
</comment>
<feature type="repeat" description="WD" evidence="4">
    <location>
        <begin position="74"/>
        <end position="116"/>
    </location>
</feature>
<accession>A0AAD5MAR8</accession>
<keyword evidence="1 4" id="KW-0853">WD repeat</keyword>
<dbReference type="PROSITE" id="PS50294">
    <property type="entry name" value="WD_REPEATS_REGION"/>
    <property type="match status" value="3"/>
</dbReference>
<dbReference type="Pfam" id="PF25174">
    <property type="entry name" value="Beta-prop_THOC3"/>
    <property type="match status" value="1"/>
</dbReference>
<dbReference type="InterPro" id="IPR020472">
    <property type="entry name" value="WD40_PAC1"/>
</dbReference>
<dbReference type="Gene3D" id="2.130.10.10">
    <property type="entry name" value="YVTN repeat-like/Quinoprotein amine dehydrogenase"/>
    <property type="match status" value="2"/>
</dbReference>
<name>A0AAD5MAR8_PYTIN</name>
<evidence type="ECO:0000256" key="4">
    <source>
        <dbReference type="PROSITE-ProRule" id="PRU00221"/>
    </source>
</evidence>
<evidence type="ECO:0000313" key="5">
    <source>
        <dbReference type="EMBL" id="KAJ0408360.1"/>
    </source>
</evidence>
<dbReference type="PANTHER" id="PTHR22839:SF0">
    <property type="entry name" value="THO COMPLEX SUBUNIT 3"/>
    <property type="match status" value="1"/>
</dbReference>
<dbReference type="InterPro" id="IPR015943">
    <property type="entry name" value="WD40/YVTN_repeat-like_dom_sf"/>
</dbReference>
<dbReference type="Proteomes" id="UP001209570">
    <property type="component" value="Unassembled WGS sequence"/>
</dbReference>
<dbReference type="PROSITE" id="PS50082">
    <property type="entry name" value="WD_REPEATS_2"/>
    <property type="match status" value="3"/>
</dbReference>
<dbReference type="InterPro" id="IPR036322">
    <property type="entry name" value="WD40_repeat_dom_sf"/>
</dbReference>
<dbReference type="SMART" id="SM00320">
    <property type="entry name" value="WD40"/>
    <property type="match status" value="5"/>
</dbReference>
<dbReference type="GO" id="GO:0000445">
    <property type="term" value="C:THO complex part of transcription export complex"/>
    <property type="evidence" value="ECO:0007669"/>
    <property type="project" value="TreeGrafter"/>
</dbReference>
<dbReference type="InterPro" id="IPR001680">
    <property type="entry name" value="WD40_rpt"/>
</dbReference>
<dbReference type="SUPFAM" id="SSF50978">
    <property type="entry name" value="WD40 repeat-like"/>
    <property type="match status" value="1"/>
</dbReference>
<gene>
    <name evidence="5" type="ORF">P43SY_003086</name>
</gene>
<feature type="repeat" description="WD" evidence="4">
    <location>
        <begin position="26"/>
        <end position="61"/>
    </location>
</feature>
<dbReference type="InterPro" id="IPR040132">
    <property type="entry name" value="Tex1/THOC3"/>
</dbReference>
<organism evidence="5 6">
    <name type="scientific">Pythium insidiosum</name>
    <name type="common">Pythiosis disease agent</name>
    <dbReference type="NCBI Taxonomy" id="114742"/>
    <lineage>
        <taxon>Eukaryota</taxon>
        <taxon>Sar</taxon>
        <taxon>Stramenopiles</taxon>
        <taxon>Oomycota</taxon>
        <taxon>Peronosporomycetes</taxon>
        <taxon>Pythiales</taxon>
        <taxon>Pythiaceae</taxon>
        <taxon>Pythium</taxon>
    </lineage>
</organism>
<dbReference type="InterPro" id="IPR019775">
    <property type="entry name" value="WD40_repeat_CS"/>
</dbReference>
<protein>
    <recommendedName>
        <fullName evidence="7">Anaphase-promoting complex subunit 4 WD40 domain-containing protein</fullName>
    </recommendedName>
</protein>
<dbReference type="EMBL" id="JAKCXM010000012">
    <property type="protein sequence ID" value="KAJ0408360.1"/>
    <property type="molecule type" value="Genomic_DNA"/>
</dbReference>
<proteinExistence type="inferred from homology"/>